<evidence type="ECO:0000256" key="7">
    <source>
        <dbReference type="ARBA" id="ARBA00022660"/>
    </source>
</evidence>
<organism evidence="20">
    <name type="scientific">Pteromalus puparum</name>
    <dbReference type="NCBI Taxonomy" id="32389"/>
    <lineage>
        <taxon>Eukaryota</taxon>
        <taxon>Metazoa</taxon>
        <taxon>Ecdysozoa</taxon>
        <taxon>Arthropoda</taxon>
        <taxon>Hexapoda</taxon>
        <taxon>Insecta</taxon>
        <taxon>Pterygota</taxon>
        <taxon>Neoptera</taxon>
        <taxon>Endopterygota</taxon>
        <taxon>Hymenoptera</taxon>
        <taxon>Apocrita</taxon>
        <taxon>Proctotrupomorpha</taxon>
        <taxon>Chalcidoidea</taxon>
        <taxon>Pteromalidae</taxon>
        <taxon>Pteromalinae</taxon>
        <taxon>Pteromalus</taxon>
    </lineage>
</organism>
<feature type="transmembrane region" description="Helical" evidence="17">
    <location>
        <begin position="21"/>
        <end position="40"/>
    </location>
</feature>
<evidence type="ECO:0000256" key="11">
    <source>
        <dbReference type="ARBA" id="ARBA00022989"/>
    </source>
</evidence>
<evidence type="ECO:0000256" key="12">
    <source>
        <dbReference type="ARBA" id="ARBA00023027"/>
    </source>
</evidence>
<evidence type="ECO:0000256" key="9">
    <source>
        <dbReference type="ARBA" id="ARBA00022967"/>
    </source>
</evidence>
<evidence type="ECO:0000256" key="3">
    <source>
        <dbReference type="ARBA" id="ARBA00009025"/>
    </source>
</evidence>
<dbReference type="GO" id="GO:0015990">
    <property type="term" value="P:electron transport coupled proton transport"/>
    <property type="evidence" value="ECO:0007669"/>
    <property type="project" value="TreeGrafter"/>
</dbReference>
<dbReference type="PANTHER" id="PTHR43507">
    <property type="entry name" value="NADH-UBIQUINONE OXIDOREDUCTASE CHAIN 4"/>
    <property type="match status" value="1"/>
</dbReference>
<dbReference type="EC" id="7.1.1.2" evidence="4 17"/>
<proteinExistence type="inferred from homology"/>
<reference evidence="20" key="2">
    <citation type="submission" date="2018-03" db="EMBL/GenBank/DDBJ databases">
        <title>Pteromalus puparum mitochondrial genome.</title>
        <authorList>
            <person name="Yan Z."/>
        </authorList>
    </citation>
    <scope>NUCLEOTIDE SEQUENCE</scope>
</reference>
<feature type="transmembrane region" description="Helical" evidence="17">
    <location>
        <begin position="112"/>
        <end position="131"/>
    </location>
</feature>
<keyword evidence="8 17" id="KW-0812">Transmembrane</keyword>
<feature type="transmembrane region" description="Helical" evidence="17">
    <location>
        <begin position="143"/>
        <end position="164"/>
    </location>
</feature>
<keyword evidence="7 17" id="KW-0679">Respiratory chain</keyword>
<feature type="transmembrane region" description="Helical" evidence="17">
    <location>
        <begin position="87"/>
        <end position="106"/>
    </location>
</feature>
<evidence type="ECO:0000259" key="19">
    <source>
        <dbReference type="Pfam" id="PF01059"/>
    </source>
</evidence>
<evidence type="ECO:0000313" key="21">
    <source>
        <dbReference type="EMBL" id="AZL93472.1"/>
    </source>
</evidence>
<evidence type="ECO:0000259" key="18">
    <source>
        <dbReference type="Pfam" id="PF00361"/>
    </source>
</evidence>
<evidence type="ECO:0000256" key="10">
    <source>
        <dbReference type="ARBA" id="ARBA00022982"/>
    </source>
</evidence>
<accession>A0A3G2BYZ2</accession>
<dbReference type="PRINTS" id="PR01437">
    <property type="entry name" value="NUOXDRDTASE4"/>
</dbReference>
<feature type="domain" description="NADH:ubiquinone oxidoreductase chain 4 N-terminal" evidence="19">
    <location>
        <begin position="1"/>
        <end position="101"/>
    </location>
</feature>
<dbReference type="PANTHER" id="PTHR43507:SF20">
    <property type="entry name" value="NADH-UBIQUINONE OXIDOREDUCTASE CHAIN 4"/>
    <property type="match status" value="1"/>
</dbReference>
<feature type="transmembrane region" description="Helical" evidence="17">
    <location>
        <begin position="346"/>
        <end position="367"/>
    </location>
</feature>
<keyword evidence="12 17" id="KW-0520">NAD</keyword>
<evidence type="ECO:0000256" key="16">
    <source>
        <dbReference type="ARBA" id="ARBA00049551"/>
    </source>
</evidence>
<dbReference type="GO" id="GO:0048039">
    <property type="term" value="F:ubiquinone binding"/>
    <property type="evidence" value="ECO:0007669"/>
    <property type="project" value="TreeGrafter"/>
</dbReference>
<evidence type="ECO:0000256" key="1">
    <source>
        <dbReference type="ARBA" id="ARBA00003257"/>
    </source>
</evidence>
<comment type="subcellular location">
    <subcellularLocation>
        <location evidence="2 17">Mitochondrion membrane</location>
        <topology evidence="2 17">Multi-pass membrane protein</topology>
    </subcellularLocation>
</comment>
<evidence type="ECO:0000256" key="14">
    <source>
        <dbReference type="ARBA" id="ARBA00023128"/>
    </source>
</evidence>
<dbReference type="AlphaFoldDB" id="A0A3G2BYZ2"/>
<sequence length="446" mass="52761">MMKVIIFIIMLNINIFILNKLVLMQMMTLMMMMISLIFMYSINFNENWMNLYSWLGMDLISYILVLLSIWIIMMMFIVSINIHNNKMFSIILLLLLLMLMLSFLSINYFMFYLYFEISLFPTFLLIMGWGYQPERINASMFMLLYTMFASLPMLIIIFNLFNYFNSLSYMIIMNNFIKYNYLSFIMYMYMILAFLVKLPMFLFHMWLPKAHVEAPVSGSMILAGIMLKLGGYGIYRSMMMMINYSKSFNYISMTISLIGMLVLSMVCLRQYDMKLLVAYSSVIHMGMMLLGMMSMNIWGKIGGYMMMVAHGLCSSALFVLVNLLYEQTKSRNLFINKGMIIFYPTLSMWWFLFCICNMSSPISLNLLSEIMIINILLNWSMNIIIILMISMYLSAMYSLYLFSYSQHGLFNNMMIKLKFNNINNYILLLLHWIPLNLIIMKIELFM</sequence>
<keyword evidence="11 17" id="KW-1133">Transmembrane helix</keyword>
<keyword evidence="13 17" id="KW-0830">Ubiquinone</keyword>
<keyword evidence="10 17" id="KW-0249">Electron transport</keyword>
<dbReference type="Pfam" id="PF00361">
    <property type="entry name" value="Proton_antipo_M"/>
    <property type="match status" value="1"/>
</dbReference>
<comment type="similarity">
    <text evidence="3 17">Belongs to the complex I subunit 4 family.</text>
</comment>
<evidence type="ECO:0000256" key="2">
    <source>
        <dbReference type="ARBA" id="ARBA00004225"/>
    </source>
</evidence>
<feature type="transmembrane region" description="Helical" evidence="17">
    <location>
        <begin position="184"/>
        <end position="207"/>
    </location>
</feature>
<dbReference type="GO" id="GO:0042773">
    <property type="term" value="P:ATP synthesis coupled electron transport"/>
    <property type="evidence" value="ECO:0007669"/>
    <property type="project" value="InterPro"/>
</dbReference>
<gene>
    <name evidence="20" type="primary">nad4</name>
</gene>
<dbReference type="EMBL" id="MH051556">
    <property type="protein sequence ID" value="AYM35230.1"/>
    <property type="molecule type" value="Genomic_DNA"/>
</dbReference>
<protein>
    <recommendedName>
        <fullName evidence="5 17">NADH-ubiquinone oxidoreductase chain 4</fullName>
        <ecNumber evidence="4 17">7.1.1.2</ecNumber>
    </recommendedName>
</protein>
<keyword evidence="6 17" id="KW-0813">Transport</keyword>
<feature type="transmembrane region" description="Helical" evidence="17">
    <location>
        <begin position="247"/>
        <end position="268"/>
    </location>
</feature>
<dbReference type="InterPro" id="IPR003918">
    <property type="entry name" value="NADH_UbQ_OxRdtase"/>
</dbReference>
<feature type="domain" description="NADH:quinone oxidoreductase/Mrp antiporter transmembrane" evidence="18">
    <location>
        <begin position="107"/>
        <end position="391"/>
    </location>
</feature>
<dbReference type="InterPro" id="IPR000260">
    <property type="entry name" value="NADH4_N"/>
</dbReference>
<evidence type="ECO:0000256" key="8">
    <source>
        <dbReference type="ARBA" id="ARBA00022692"/>
    </source>
</evidence>
<evidence type="ECO:0000256" key="15">
    <source>
        <dbReference type="ARBA" id="ARBA00023136"/>
    </source>
</evidence>
<dbReference type="EMBL" id="MG923513">
    <property type="protein sequence ID" value="AZL93472.1"/>
    <property type="molecule type" value="Genomic_DNA"/>
</dbReference>
<comment type="function">
    <text evidence="1">Core subunit of the mitochondrial membrane respiratory chain NADH dehydrogenase (Complex I) that is believed to belong to the minimal assembly required for catalysis. Complex I functions in the transfer of electrons from NADH to the respiratory chain. The immediate electron acceptor for the enzyme is believed to be ubiquinone.</text>
</comment>
<keyword evidence="15 17" id="KW-0472">Membrane</keyword>
<evidence type="ECO:0000256" key="4">
    <source>
        <dbReference type="ARBA" id="ARBA00012944"/>
    </source>
</evidence>
<keyword evidence="14 17" id="KW-0496">Mitochondrion</keyword>
<keyword evidence="9" id="KW-1278">Translocase</keyword>
<name>A0A3G2BYZ2_9HYME</name>
<dbReference type="Pfam" id="PF01059">
    <property type="entry name" value="Oxidored_q5_N"/>
    <property type="match status" value="1"/>
</dbReference>
<feature type="transmembrane region" description="Helical" evidence="17">
    <location>
        <begin position="275"/>
        <end position="298"/>
    </location>
</feature>
<comment type="function">
    <text evidence="17">Core subunit of the mitochondrial membrane respiratory chain NADH dehydrogenase (Complex I) which catalyzes electron transfer from NADH through the respiratory chain, using ubiquinone as an electron acceptor. Essential for the catalytic activity and assembly of complex I.</text>
</comment>
<geneLocation type="mitochondrion" evidence="20"/>
<comment type="catalytic activity">
    <reaction evidence="16 17">
        <text>a ubiquinone + NADH + 5 H(+)(in) = a ubiquinol + NAD(+) + 4 H(+)(out)</text>
        <dbReference type="Rhea" id="RHEA:29091"/>
        <dbReference type="Rhea" id="RHEA-COMP:9565"/>
        <dbReference type="Rhea" id="RHEA-COMP:9566"/>
        <dbReference type="ChEBI" id="CHEBI:15378"/>
        <dbReference type="ChEBI" id="CHEBI:16389"/>
        <dbReference type="ChEBI" id="CHEBI:17976"/>
        <dbReference type="ChEBI" id="CHEBI:57540"/>
        <dbReference type="ChEBI" id="CHEBI:57945"/>
        <dbReference type="EC" id="7.1.1.2"/>
    </reaction>
</comment>
<evidence type="ECO:0000256" key="6">
    <source>
        <dbReference type="ARBA" id="ARBA00022448"/>
    </source>
</evidence>
<feature type="transmembrane region" description="Helical" evidence="17">
    <location>
        <begin position="379"/>
        <end position="402"/>
    </location>
</feature>
<evidence type="ECO:0000313" key="20">
    <source>
        <dbReference type="EMBL" id="AYM35230.1"/>
    </source>
</evidence>
<dbReference type="GO" id="GO:0003954">
    <property type="term" value="F:NADH dehydrogenase activity"/>
    <property type="evidence" value="ECO:0007669"/>
    <property type="project" value="TreeGrafter"/>
</dbReference>
<evidence type="ECO:0000256" key="17">
    <source>
        <dbReference type="RuleBase" id="RU003297"/>
    </source>
</evidence>
<feature type="transmembrane region" description="Helical" evidence="17">
    <location>
        <begin position="422"/>
        <end position="442"/>
    </location>
</feature>
<evidence type="ECO:0000256" key="13">
    <source>
        <dbReference type="ARBA" id="ARBA00023075"/>
    </source>
</evidence>
<feature type="transmembrane region" description="Helical" evidence="17">
    <location>
        <begin position="214"/>
        <end position="235"/>
    </location>
</feature>
<dbReference type="GO" id="GO:0031966">
    <property type="term" value="C:mitochondrial membrane"/>
    <property type="evidence" value="ECO:0007669"/>
    <property type="project" value="UniProtKB-SubCell"/>
</dbReference>
<reference evidence="21" key="1">
    <citation type="journal article" date="2018" name="Mol. Phylogenet. Evol.">
        <title>Mitochondrial phylogenomics of the Hymenoptera.</title>
        <authorList>
            <person name="Tang P."/>
            <person name="Zhu J.C."/>
            <person name="Zheng B.Y."/>
            <person name="Wei S.J."/>
            <person name="Sharkey M."/>
            <person name="Chen X.X."/>
            <person name="Vogler A.P."/>
        </authorList>
    </citation>
    <scope>NUCLEOTIDE SEQUENCE</scope>
</reference>
<evidence type="ECO:0000256" key="5">
    <source>
        <dbReference type="ARBA" id="ARBA00021006"/>
    </source>
</evidence>
<feature type="transmembrane region" description="Helical" evidence="17">
    <location>
        <begin position="60"/>
        <end position="80"/>
    </location>
</feature>
<dbReference type="GO" id="GO:0008137">
    <property type="term" value="F:NADH dehydrogenase (ubiquinone) activity"/>
    <property type="evidence" value="ECO:0007669"/>
    <property type="project" value="UniProtKB-UniRule"/>
</dbReference>
<dbReference type="InterPro" id="IPR001750">
    <property type="entry name" value="ND/Mrp_TM"/>
</dbReference>
<feature type="transmembrane region" description="Helical" evidence="17">
    <location>
        <begin position="304"/>
        <end position="325"/>
    </location>
</feature>